<gene>
    <name evidence="1" type="ORF">Q604_UNBC18089G0001</name>
</gene>
<comment type="caution">
    <text evidence="1">The sequence shown here is derived from an EMBL/GenBank/DDBJ whole genome shotgun (WGS) entry which is preliminary data.</text>
</comment>
<name>W1X516_9ZZZZ</name>
<evidence type="ECO:0000313" key="1">
    <source>
        <dbReference type="EMBL" id="ETJ23814.1"/>
    </source>
</evidence>
<accession>W1X516</accession>
<dbReference type="EMBL" id="AZMM01018089">
    <property type="protein sequence ID" value="ETJ23814.1"/>
    <property type="molecule type" value="Genomic_DNA"/>
</dbReference>
<proteinExistence type="predicted"/>
<reference evidence="1" key="1">
    <citation type="submission" date="2013-12" db="EMBL/GenBank/DDBJ databases">
        <title>A Varibaculum cambriense genome reconstructed from a premature infant gut community with otherwise low bacterial novelty that shifts toward anaerobic metabolism during the third week of life.</title>
        <authorList>
            <person name="Brown C.T."/>
            <person name="Sharon I."/>
            <person name="Thomas B.C."/>
            <person name="Castelle C.J."/>
            <person name="Morowitz M.J."/>
            <person name="Banfield J.F."/>
        </authorList>
    </citation>
    <scope>NUCLEOTIDE SEQUENCE</scope>
</reference>
<dbReference type="AlphaFoldDB" id="W1X516"/>
<organism evidence="1">
    <name type="scientific">human gut metagenome</name>
    <dbReference type="NCBI Taxonomy" id="408170"/>
    <lineage>
        <taxon>unclassified sequences</taxon>
        <taxon>metagenomes</taxon>
        <taxon>organismal metagenomes</taxon>
    </lineage>
</organism>
<sequence>MNKDSICQVDVINQQNVTTATNYLEKEKVQKSLRILSKFTDNKQINI</sequence>
<protein>
    <submittedName>
        <fullName evidence="1">Uncharacterized protein</fullName>
    </submittedName>
</protein>
<feature type="non-terminal residue" evidence="1">
    <location>
        <position position="47"/>
    </location>
</feature>